<dbReference type="InterPro" id="IPR025712">
    <property type="entry name" value="Nup54_alpha-helical_dom"/>
</dbReference>
<name>C1GWL5_PARBA</name>
<dbReference type="Pfam" id="PF13634">
    <property type="entry name" value="Nucleoporin_FG"/>
    <property type="match status" value="1"/>
</dbReference>
<dbReference type="OrthoDB" id="6162375at2759"/>
<feature type="region of interest" description="Disordered" evidence="6">
    <location>
        <begin position="1"/>
        <end position="236"/>
    </location>
</feature>
<dbReference type="InterPro" id="IPR025574">
    <property type="entry name" value="Nucleoporin_FG_rpt"/>
</dbReference>
<dbReference type="AlphaFoldDB" id="C1GWL5"/>
<keyword evidence="3" id="KW-0653">Protein transport</keyword>
<keyword evidence="5" id="KW-0175">Coiled coil</keyword>
<evidence type="ECO:0000256" key="6">
    <source>
        <dbReference type="SAM" id="MobiDB-lite"/>
    </source>
</evidence>
<feature type="compositionally biased region" description="Polar residues" evidence="6">
    <location>
        <begin position="65"/>
        <end position="74"/>
    </location>
</feature>
<dbReference type="RefSeq" id="XP_002795434.2">
    <property type="nucleotide sequence ID" value="XM_002795388.2"/>
</dbReference>
<dbReference type="HOGENOM" id="CLU_023804_0_1_1"/>
<evidence type="ECO:0000313" key="9">
    <source>
        <dbReference type="Proteomes" id="UP000002059"/>
    </source>
</evidence>
<dbReference type="FunFam" id="1.20.5.490:FF:000005">
    <property type="entry name" value="Nucleoporin complex subunit 54"/>
    <property type="match status" value="1"/>
</dbReference>
<reference evidence="8 9" key="1">
    <citation type="journal article" date="2011" name="PLoS Genet.">
        <title>Comparative genomic analysis of human fungal pathogens causing paracoccidioidomycosis.</title>
        <authorList>
            <person name="Desjardins C.A."/>
            <person name="Champion M.D."/>
            <person name="Holder J.W."/>
            <person name="Muszewska A."/>
            <person name="Goldberg J."/>
            <person name="Bailao A.M."/>
            <person name="Brigido M.M."/>
            <person name="Ferreira M.E."/>
            <person name="Garcia A.M."/>
            <person name="Grynberg M."/>
            <person name="Gujja S."/>
            <person name="Heiman D.I."/>
            <person name="Henn M.R."/>
            <person name="Kodira C.D."/>
            <person name="Leon-Narvaez H."/>
            <person name="Longo L.V."/>
            <person name="Ma L.J."/>
            <person name="Malavazi I."/>
            <person name="Matsuo A.L."/>
            <person name="Morais F.V."/>
            <person name="Pereira M."/>
            <person name="Rodriguez-Brito S."/>
            <person name="Sakthikumar S."/>
            <person name="Salem-Izacc S.M."/>
            <person name="Sykes S.M."/>
            <person name="Teixeira M.M."/>
            <person name="Vallejo M.C."/>
            <person name="Walter M.E."/>
            <person name="Yandava C."/>
            <person name="Young S."/>
            <person name="Zeng Q."/>
            <person name="Zucker J."/>
            <person name="Felipe M.S."/>
            <person name="Goldman G.H."/>
            <person name="Haas B.J."/>
            <person name="McEwen J.G."/>
            <person name="Nino-Vega G."/>
            <person name="Puccia R."/>
            <person name="San-Blas G."/>
            <person name="Soares C.M."/>
            <person name="Birren B.W."/>
            <person name="Cuomo C.A."/>
        </authorList>
    </citation>
    <scope>NUCLEOTIDE SEQUENCE [LARGE SCALE GENOMIC DNA]</scope>
    <source>
        <strain evidence="9">ATCC MYA-826 / Pb01</strain>
    </source>
</reference>
<dbReference type="GO" id="GO:0044613">
    <property type="term" value="C:nuclear pore central transport channel"/>
    <property type="evidence" value="ECO:0007669"/>
    <property type="project" value="TreeGrafter"/>
</dbReference>
<feature type="compositionally biased region" description="Low complexity" evidence="6">
    <location>
        <begin position="53"/>
        <end position="64"/>
    </location>
</feature>
<gene>
    <name evidence="8" type="ORF">PAAG_02910</name>
</gene>
<accession>C1GWL5</accession>
<dbReference type="KEGG" id="pbl:PAAG_02910"/>
<keyword evidence="2" id="KW-0813">Transport</keyword>
<dbReference type="Proteomes" id="UP000002059">
    <property type="component" value="Partially assembled WGS sequence"/>
</dbReference>
<dbReference type="PANTHER" id="PTHR13000:SF0">
    <property type="entry name" value="NUCLEOPORIN P54"/>
    <property type="match status" value="1"/>
</dbReference>
<keyword evidence="9" id="KW-1185">Reference proteome</keyword>
<keyword evidence="3" id="KW-0509">mRNA transport</keyword>
<dbReference type="GO" id="GO:0036228">
    <property type="term" value="P:protein localization to nuclear inner membrane"/>
    <property type="evidence" value="ECO:0007669"/>
    <property type="project" value="TreeGrafter"/>
</dbReference>
<organism evidence="8 9">
    <name type="scientific">Paracoccidioides lutzii (strain ATCC MYA-826 / Pb01)</name>
    <name type="common">Paracoccidioides brasiliensis</name>
    <dbReference type="NCBI Taxonomy" id="502779"/>
    <lineage>
        <taxon>Eukaryota</taxon>
        <taxon>Fungi</taxon>
        <taxon>Dikarya</taxon>
        <taxon>Ascomycota</taxon>
        <taxon>Pezizomycotina</taxon>
        <taxon>Eurotiomycetes</taxon>
        <taxon>Eurotiomycetidae</taxon>
        <taxon>Onygenales</taxon>
        <taxon>Ajellomycetaceae</taxon>
        <taxon>Paracoccidioides</taxon>
    </lineage>
</organism>
<keyword evidence="4" id="KW-0539">Nucleus</keyword>
<dbReference type="Gene3D" id="1.20.5.490">
    <property type="entry name" value="Single helix bin"/>
    <property type="match status" value="1"/>
</dbReference>
<dbReference type="eggNOG" id="KOG3091">
    <property type="taxonomic scope" value="Eukaryota"/>
</dbReference>
<evidence type="ECO:0000256" key="4">
    <source>
        <dbReference type="ARBA" id="ARBA00023242"/>
    </source>
</evidence>
<dbReference type="STRING" id="502779.C1GWL5"/>
<proteinExistence type="predicted"/>
<dbReference type="VEuPathDB" id="FungiDB:PAAG_02910"/>
<dbReference type="GO" id="GO:0006607">
    <property type="term" value="P:NLS-bearing protein import into nucleus"/>
    <property type="evidence" value="ECO:0007669"/>
    <property type="project" value="TreeGrafter"/>
</dbReference>
<feature type="compositionally biased region" description="Low complexity" evidence="6">
    <location>
        <begin position="123"/>
        <end position="181"/>
    </location>
</feature>
<dbReference type="PANTHER" id="PTHR13000">
    <property type="entry name" value="NUCLEOPORIN P54"/>
    <property type="match status" value="1"/>
</dbReference>
<evidence type="ECO:0000256" key="5">
    <source>
        <dbReference type="SAM" id="Coils"/>
    </source>
</evidence>
<evidence type="ECO:0000259" key="7">
    <source>
        <dbReference type="Pfam" id="PF13874"/>
    </source>
</evidence>
<dbReference type="Pfam" id="PF18570">
    <property type="entry name" value="Nup54_57_C"/>
    <property type="match status" value="1"/>
</dbReference>
<sequence length="485" mass="53371">MSLFGQSAQQPQSTGLFGSTFGTNQPQQTGSLFGEQQTSQQPKPQGSLFGSLEQQQQQEQQPQQGTSSLFGTSTQQQQEPQQQTSGLFAGSQQQSQQNPGGLFSGFGSGTQTQPQQGCGLFSGLGSSTTQQQPQSGSLFGSSAAQQQPSQQQQQQQQGSGLFSGFGQNTQQPQQLQQPQAQQGGGFFSGFGSTIQQPQQPFGATLAAGGQQAPPQLGQSQQTGPTLWTPGQGMTGVHRTVPMQMSILMDKWQPTCRNSPFRTHLYNNVGEDNAPFFQPGANDDETKWEDALRKRPGPGYVPVLVQGFWELGNRAQKQKDFLTMMQSRLHEINNALTELLSRHDLKISVKIAACRRKHIVLSQRCLALAGKTQVLRNRGYVMDETEEELQKKLRQLERSVFDPSLNGRAEEIWARMLAIRERSKRLQLEMERTGQDAARQADDGLDETALKTAKKILDDYASQIRHLNKELAAAQKDFELLHGSST</sequence>
<dbReference type="OMA" id="MMQTRLH"/>
<feature type="compositionally biased region" description="Low complexity" evidence="6">
    <location>
        <begin position="189"/>
        <end position="222"/>
    </location>
</feature>
<evidence type="ECO:0000256" key="3">
    <source>
        <dbReference type="ARBA" id="ARBA00023132"/>
    </source>
</evidence>
<dbReference type="Pfam" id="PF13874">
    <property type="entry name" value="Nup54"/>
    <property type="match status" value="1"/>
</dbReference>
<feature type="coiled-coil region" evidence="5">
    <location>
        <begin position="449"/>
        <end position="476"/>
    </location>
</feature>
<keyword evidence="3" id="KW-0906">Nuclear pore complex</keyword>
<feature type="domain" description="Nucleoporin Nup54 alpha-helical" evidence="7">
    <location>
        <begin position="279"/>
        <end position="415"/>
    </location>
</feature>
<evidence type="ECO:0000313" key="8">
    <source>
        <dbReference type="EMBL" id="EEH40934.2"/>
    </source>
</evidence>
<dbReference type="GO" id="GO:0006999">
    <property type="term" value="P:nuclear pore organization"/>
    <property type="evidence" value="ECO:0007669"/>
    <property type="project" value="TreeGrafter"/>
</dbReference>
<comment type="subcellular location">
    <subcellularLocation>
        <location evidence="1">Nucleus</location>
        <location evidence="1">Nuclear pore complex</location>
    </subcellularLocation>
</comment>
<dbReference type="EMBL" id="KN293997">
    <property type="protein sequence ID" value="EEH40934.2"/>
    <property type="molecule type" value="Genomic_DNA"/>
</dbReference>
<protein>
    <recommendedName>
        <fullName evidence="7">Nucleoporin Nup54 alpha-helical domain-containing protein</fullName>
    </recommendedName>
</protein>
<evidence type="ECO:0000256" key="1">
    <source>
        <dbReference type="ARBA" id="ARBA00004567"/>
    </source>
</evidence>
<evidence type="ECO:0000256" key="2">
    <source>
        <dbReference type="ARBA" id="ARBA00022448"/>
    </source>
</evidence>
<keyword evidence="3" id="KW-0811">Translocation</keyword>
<feature type="compositionally biased region" description="Polar residues" evidence="6">
    <location>
        <begin position="1"/>
        <end position="44"/>
    </location>
</feature>
<dbReference type="GO" id="GO:0017056">
    <property type="term" value="F:structural constituent of nuclear pore"/>
    <property type="evidence" value="ECO:0007669"/>
    <property type="project" value="TreeGrafter"/>
</dbReference>
<dbReference type="Gene3D" id="1.20.5.3600">
    <property type="match status" value="1"/>
</dbReference>
<dbReference type="GeneID" id="9098651"/>
<dbReference type="InterPro" id="IPR024864">
    <property type="entry name" value="Nup54/Nup57/Nup44"/>
</dbReference>